<evidence type="ECO:0000313" key="2">
    <source>
        <dbReference type="Proteomes" id="UP000223749"/>
    </source>
</evidence>
<protein>
    <recommendedName>
        <fullName evidence="3">Type IX secretion system membrane protein PorP/SprF</fullName>
    </recommendedName>
</protein>
<accession>A0A2D1U1E7</accession>
<evidence type="ECO:0008006" key="3">
    <source>
        <dbReference type="Google" id="ProtNLM"/>
    </source>
</evidence>
<sequence>MKIYTYIILVFVLIGIEVHAQQRPQYTQYIFNNYLLNPALSGMENYTDIKVGYRKQWVGINDAPQTSFISANWKLGDDYLWKNPLSLPDKGDNPMSRNYMQNYTASPSHHGMGVIAVLDEVGPISRLDANITYAYHLQMANQLNLSVGVAAGLTRIGFDSGSLQFQDNETEPATKNAFESQIKPDLGLGVWLYGARFFAGASVQQILSQKLKFINDPGFNLGKEVPHYFVTTGYRFFVSEEISATPSIMLKKVSPTPVSIDINMKMSFKDRFWLGGSYRKDDSFAALAGVNISKLINLTYSYDFITSDLNRVTNGSHEIVLGFQLNNVYEVFSTTKMW</sequence>
<dbReference type="RefSeq" id="WP_099437389.1">
    <property type="nucleotide sequence ID" value="NZ_CP024091.1"/>
</dbReference>
<dbReference type="InterPro" id="IPR019861">
    <property type="entry name" value="PorP/SprF_Bacteroidetes"/>
</dbReference>
<dbReference type="EMBL" id="CP024091">
    <property type="protein sequence ID" value="ATP55438.1"/>
    <property type="molecule type" value="Genomic_DNA"/>
</dbReference>
<gene>
    <name evidence="1" type="ORF">CPT03_02655</name>
</gene>
<reference evidence="1 2" key="1">
    <citation type="submission" date="2017-10" db="EMBL/GenBank/DDBJ databases">
        <title>Whole genome of Pedobacter ginsengisoli T01R-27 isolated from tomato rhizosphere.</title>
        <authorList>
            <person name="Weon H.-Y."/>
            <person name="Lee S.A."/>
            <person name="Sang M.K."/>
            <person name="Song J."/>
        </authorList>
    </citation>
    <scope>NUCLEOTIDE SEQUENCE [LARGE SCALE GENOMIC DNA]</scope>
    <source>
        <strain evidence="1 2">T01R-27</strain>
    </source>
</reference>
<proteinExistence type="predicted"/>
<dbReference type="KEGG" id="pgs:CPT03_02655"/>
<dbReference type="Pfam" id="PF11751">
    <property type="entry name" value="PorP_SprF"/>
    <property type="match status" value="1"/>
</dbReference>
<dbReference type="Proteomes" id="UP000223749">
    <property type="component" value="Chromosome"/>
</dbReference>
<dbReference type="NCBIfam" id="TIGR03519">
    <property type="entry name" value="T9SS_PorP_fam"/>
    <property type="match status" value="1"/>
</dbReference>
<keyword evidence="2" id="KW-1185">Reference proteome</keyword>
<evidence type="ECO:0000313" key="1">
    <source>
        <dbReference type="EMBL" id="ATP55438.1"/>
    </source>
</evidence>
<name>A0A2D1U1E7_9SPHI</name>
<dbReference type="OrthoDB" id="1493187at2"/>
<dbReference type="AlphaFoldDB" id="A0A2D1U1E7"/>
<organism evidence="1 2">
    <name type="scientific">Pedobacter ginsengisoli</name>
    <dbReference type="NCBI Taxonomy" id="363852"/>
    <lineage>
        <taxon>Bacteria</taxon>
        <taxon>Pseudomonadati</taxon>
        <taxon>Bacteroidota</taxon>
        <taxon>Sphingobacteriia</taxon>
        <taxon>Sphingobacteriales</taxon>
        <taxon>Sphingobacteriaceae</taxon>
        <taxon>Pedobacter</taxon>
    </lineage>
</organism>